<keyword evidence="3" id="KW-0012">Acyltransferase</keyword>
<feature type="domain" description="2-oxoacid dehydrogenase acyltransferase catalytic" evidence="4">
    <location>
        <begin position="1"/>
        <end position="183"/>
    </location>
</feature>
<sequence>MTKSKSTIPHFTVAEEVDLTELSDTIIRMKEKEIKISYTPFFIKAVTVTLKDFPKLNSVYDETNKRYIMKSSYNIGTAIDTPEGLTVGVIKAADKKSVQQIYHEISEIAKRARENKMTLSDVQDSTFTVSNVGSIGGLFSTPIINYPEVAILGVHRVEKRLGVDGEERDIMYISLSCDHRLID</sequence>
<dbReference type="Pfam" id="PF00198">
    <property type="entry name" value="2-oxoacid_dh"/>
    <property type="match status" value="1"/>
</dbReference>
<dbReference type="GO" id="GO:0005737">
    <property type="term" value="C:cytoplasm"/>
    <property type="evidence" value="ECO:0007669"/>
    <property type="project" value="TreeGrafter"/>
</dbReference>
<dbReference type="EMBL" id="AUZX01000634">
    <property type="protein sequence ID" value="EQD80489.1"/>
    <property type="molecule type" value="Genomic_DNA"/>
</dbReference>
<gene>
    <name evidence="5" type="ORF">B1A_00839</name>
</gene>
<evidence type="ECO:0000256" key="2">
    <source>
        <dbReference type="ARBA" id="ARBA00022679"/>
    </source>
</evidence>
<evidence type="ECO:0000313" key="5">
    <source>
        <dbReference type="EMBL" id="EQD80489.1"/>
    </source>
</evidence>
<dbReference type="GO" id="GO:0016407">
    <property type="term" value="F:acetyltransferase activity"/>
    <property type="evidence" value="ECO:0007669"/>
    <property type="project" value="TreeGrafter"/>
</dbReference>
<keyword evidence="2" id="KW-0808">Transferase</keyword>
<protein>
    <submittedName>
        <fullName evidence="5">Branched-chain alpha-keto acid dehydrogenase subunit E2</fullName>
    </submittedName>
</protein>
<dbReference type="PANTHER" id="PTHR43178:SF5">
    <property type="entry name" value="LIPOAMIDE ACYLTRANSFERASE COMPONENT OF BRANCHED-CHAIN ALPHA-KETO ACID DEHYDROGENASE COMPLEX, MITOCHONDRIAL"/>
    <property type="match status" value="1"/>
</dbReference>
<dbReference type="InterPro" id="IPR023213">
    <property type="entry name" value="CAT-like_dom_sf"/>
</dbReference>
<dbReference type="AlphaFoldDB" id="T1DGP2"/>
<feature type="non-terminal residue" evidence="5">
    <location>
        <position position="183"/>
    </location>
</feature>
<name>T1DGP2_9ZZZZ</name>
<dbReference type="GO" id="GO:0031405">
    <property type="term" value="F:lipoic acid binding"/>
    <property type="evidence" value="ECO:0007669"/>
    <property type="project" value="TreeGrafter"/>
</dbReference>
<reference evidence="5" key="1">
    <citation type="submission" date="2013-08" db="EMBL/GenBank/DDBJ databases">
        <authorList>
            <person name="Mendez C."/>
            <person name="Richter M."/>
            <person name="Ferrer M."/>
            <person name="Sanchez J."/>
        </authorList>
    </citation>
    <scope>NUCLEOTIDE SEQUENCE</scope>
</reference>
<evidence type="ECO:0000256" key="1">
    <source>
        <dbReference type="ARBA" id="ARBA00001938"/>
    </source>
</evidence>
<dbReference type="PANTHER" id="PTHR43178">
    <property type="entry name" value="DIHYDROLIPOAMIDE ACETYLTRANSFERASE COMPONENT OF PYRUVATE DEHYDROGENASE COMPLEX"/>
    <property type="match status" value="1"/>
</dbReference>
<dbReference type="SUPFAM" id="SSF52777">
    <property type="entry name" value="CoA-dependent acyltransferases"/>
    <property type="match status" value="1"/>
</dbReference>
<comment type="caution">
    <text evidence="5">The sequence shown here is derived from an EMBL/GenBank/DDBJ whole genome shotgun (WGS) entry which is preliminary data.</text>
</comment>
<dbReference type="Gene3D" id="3.30.559.10">
    <property type="entry name" value="Chloramphenicol acetyltransferase-like domain"/>
    <property type="match status" value="1"/>
</dbReference>
<accession>T1DGP2</accession>
<evidence type="ECO:0000259" key="4">
    <source>
        <dbReference type="Pfam" id="PF00198"/>
    </source>
</evidence>
<organism evidence="5">
    <name type="scientific">mine drainage metagenome</name>
    <dbReference type="NCBI Taxonomy" id="410659"/>
    <lineage>
        <taxon>unclassified sequences</taxon>
        <taxon>metagenomes</taxon>
        <taxon>ecological metagenomes</taxon>
    </lineage>
</organism>
<proteinExistence type="predicted"/>
<comment type="cofactor">
    <cofactor evidence="1">
        <name>(R)-lipoate</name>
        <dbReference type="ChEBI" id="CHEBI:83088"/>
    </cofactor>
</comment>
<evidence type="ECO:0000256" key="3">
    <source>
        <dbReference type="ARBA" id="ARBA00023315"/>
    </source>
</evidence>
<dbReference type="InterPro" id="IPR050743">
    <property type="entry name" value="2-oxoacid_DH_E2_comp"/>
</dbReference>
<dbReference type="InterPro" id="IPR001078">
    <property type="entry name" value="2-oxoacid_DH_actylTfrase"/>
</dbReference>
<reference evidence="5" key="2">
    <citation type="journal article" date="2014" name="ISME J.">
        <title>Microbial stratification in low pH oxic and suboxic macroscopic growths along an acid mine drainage.</title>
        <authorList>
            <person name="Mendez-Garcia C."/>
            <person name="Mesa V."/>
            <person name="Sprenger R.R."/>
            <person name="Richter M."/>
            <person name="Diez M.S."/>
            <person name="Solano J."/>
            <person name="Bargiela R."/>
            <person name="Golyshina O.V."/>
            <person name="Manteca A."/>
            <person name="Ramos J.L."/>
            <person name="Gallego J.R."/>
            <person name="Llorente I."/>
            <person name="Martins Dos Santos V.A."/>
            <person name="Jensen O.N."/>
            <person name="Pelaez A.I."/>
            <person name="Sanchez J."/>
            <person name="Ferrer M."/>
        </authorList>
    </citation>
    <scope>NUCLEOTIDE SEQUENCE</scope>
</reference>